<feature type="transmembrane region" description="Helical" evidence="2">
    <location>
        <begin position="457"/>
        <end position="481"/>
    </location>
</feature>
<protein>
    <submittedName>
        <fullName evidence="3">Uncharacterized protein</fullName>
    </submittedName>
</protein>
<evidence type="ECO:0000256" key="2">
    <source>
        <dbReference type="SAM" id="Phobius"/>
    </source>
</evidence>
<name>A0A9P1DFE9_9DINO</name>
<feature type="transmembrane region" description="Helical" evidence="2">
    <location>
        <begin position="239"/>
        <end position="261"/>
    </location>
</feature>
<comment type="caution">
    <text evidence="3">The sequence shown here is derived from an EMBL/GenBank/DDBJ whole genome shotgun (WGS) entry which is preliminary data.</text>
</comment>
<organism evidence="3">
    <name type="scientific">Cladocopium goreaui</name>
    <dbReference type="NCBI Taxonomy" id="2562237"/>
    <lineage>
        <taxon>Eukaryota</taxon>
        <taxon>Sar</taxon>
        <taxon>Alveolata</taxon>
        <taxon>Dinophyceae</taxon>
        <taxon>Suessiales</taxon>
        <taxon>Symbiodiniaceae</taxon>
        <taxon>Cladocopium</taxon>
    </lineage>
</organism>
<keyword evidence="2" id="KW-1133">Transmembrane helix</keyword>
<feature type="compositionally biased region" description="Polar residues" evidence="1">
    <location>
        <begin position="25"/>
        <end position="34"/>
    </location>
</feature>
<accession>A0A9P1DFE9</accession>
<keyword evidence="5" id="KW-1185">Reference proteome</keyword>
<evidence type="ECO:0000313" key="3">
    <source>
        <dbReference type="EMBL" id="CAI4009230.1"/>
    </source>
</evidence>
<dbReference type="Proteomes" id="UP001152797">
    <property type="component" value="Unassembled WGS sequence"/>
</dbReference>
<feature type="region of interest" description="Disordered" evidence="1">
    <location>
        <begin position="1"/>
        <end position="40"/>
    </location>
</feature>
<feature type="transmembrane region" description="Helical" evidence="2">
    <location>
        <begin position="267"/>
        <end position="283"/>
    </location>
</feature>
<keyword evidence="2" id="KW-0812">Transmembrane</keyword>
<gene>
    <name evidence="3" type="ORF">C1SCF055_LOCUS34601</name>
</gene>
<evidence type="ECO:0000256" key="1">
    <source>
        <dbReference type="SAM" id="MobiDB-lite"/>
    </source>
</evidence>
<evidence type="ECO:0000313" key="4">
    <source>
        <dbReference type="EMBL" id="CAL1162605.1"/>
    </source>
</evidence>
<reference evidence="3" key="1">
    <citation type="submission" date="2022-10" db="EMBL/GenBank/DDBJ databases">
        <authorList>
            <person name="Chen Y."/>
            <person name="Dougan E. K."/>
            <person name="Chan C."/>
            <person name="Rhodes N."/>
            <person name="Thang M."/>
        </authorList>
    </citation>
    <scope>NUCLEOTIDE SEQUENCE</scope>
</reference>
<dbReference type="EMBL" id="CAMXCT020004469">
    <property type="protein sequence ID" value="CAL1162605.1"/>
    <property type="molecule type" value="Genomic_DNA"/>
</dbReference>
<dbReference type="EMBL" id="CAMXCT010004469">
    <property type="protein sequence ID" value="CAI4009230.1"/>
    <property type="molecule type" value="Genomic_DNA"/>
</dbReference>
<reference evidence="4" key="2">
    <citation type="submission" date="2024-04" db="EMBL/GenBank/DDBJ databases">
        <authorList>
            <person name="Chen Y."/>
            <person name="Shah S."/>
            <person name="Dougan E. K."/>
            <person name="Thang M."/>
            <person name="Chan C."/>
        </authorList>
    </citation>
    <scope>NUCLEOTIDE SEQUENCE [LARGE SCALE GENOMIC DNA]</scope>
</reference>
<dbReference type="EMBL" id="CAMXCT030004469">
    <property type="protein sequence ID" value="CAL4796542.1"/>
    <property type="molecule type" value="Genomic_DNA"/>
</dbReference>
<evidence type="ECO:0000313" key="5">
    <source>
        <dbReference type="Proteomes" id="UP001152797"/>
    </source>
</evidence>
<dbReference type="AlphaFoldDB" id="A0A9P1DFE9"/>
<keyword evidence="2" id="KW-0472">Membrane</keyword>
<sequence length="486" mass="54819">MAEASDDNVAMESPTPSSAKEGLSLRTSPSASEAQDTEPRLSFGFSHQVSFQDEVPDEVQQLDVAEVHRAARRSFLGERAAATYEALHTAGHAQVEELSQRRWWALRGFLPAAEVSGMEQDDRGFQDLIQHHIPNRVAEEDQPEHMRPPNLRAVWHALLEEVAREKAQRLRWLRQSWRPKLRLSPESAELIAAKAAEVNKQAALFQGDGMSNVAGSCVSLVLTPLGKELRVKNSFKDAIGIPFFGLWYLLLGLVFIHAPPVHEEADMAARFFLAFVSLIPLFMHSQGLPCPRKDQAAYEVQQKMGQWVYLTRHCLTLQFWHQVFSLLCAWAPSLAAVTNGLSVCMGALGAFVTIQYFALVVPAEGFKEECKQWAEKGVNFREVQHVLHVPALFIGLADLCLRSTSTLRETLSFPGDMAFGMFYSTFYIVVFFFNYKLTGRWPYLFMEHEFGSDVKKWSVFILKQIIVITLIIVANWGVFFLKTLIA</sequence>
<proteinExistence type="predicted"/>
<dbReference type="OrthoDB" id="437357at2759"/>
<feature type="transmembrane region" description="Helical" evidence="2">
    <location>
        <begin position="417"/>
        <end position="437"/>
    </location>
</feature>